<keyword evidence="10" id="KW-0282">Flagellum</keyword>
<keyword evidence="4 9" id="KW-1003">Cell membrane</keyword>
<comment type="function">
    <text evidence="9">Role in flagellar biosynthesis.</text>
</comment>
<dbReference type="KEGG" id="rru:Rru_A2823"/>
<keyword evidence="5 9" id="KW-0812">Transmembrane</keyword>
<sequence>MIMDVARDAILTMLIISAPPLLAGMVIGLIIALFQTLTQIQEMTLVFVPKIVVVFASLLLTLPWMVRQASEFMERLMDIVTTLD</sequence>
<keyword evidence="7 9" id="KW-0472">Membrane</keyword>
<dbReference type="GO" id="GO:0044780">
    <property type="term" value="P:bacterial-type flagellum assembly"/>
    <property type="evidence" value="ECO:0007669"/>
    <property type="project" value="InterPro"/>
</dbReference>
<accession>Q2RQH5</accession>
<organism evidence="10 11">
    <name type="scientific">Rhodospirillum rubrum (strain ATCC 11170 / ATH 1.1.1 / DSM 467 / LMG 4362 / NCIMB 8255 / S1)</name>
    <dbReference type="NCBI Taxonomy" id="269796"/>
    <lineage>
        <taxon>Bacteria</taxon>
        <taxon>Pseudomonadati</taxon>
        <taxon>Pseudomonadota</taxon>
        <taxon>Alphaproteobacteria</taxon>
        <taxon>Rhodospirillales</taxon>
        <taxon>Rhodospirillaceae</taxon>
        <taxon>Rhodospirillum</taxon>
    </lineage>
</organism>
<dbReference type="PhylomeDB" id="Q2RQH5"/>
<dbReference type="eggNOG" id="COG1987">
    <property type="taxonomic scope" value="Bacteria"/>
</dbReference>
<dbReference type="PIRSF" id="PIRSF004669">
    <property type="entry name" value="FliQ"/>
    <property type="match status" value="1"/>
</dbReference>
<comment type="subcellular location">
    <subcellularLocation>
        <location evidence="1 9">Cell membrane</location>
        <topology evidence="1">Multi-pass membrane protein</topology>
    </subcellularLocation>
    <subcellularLocation>
        <location evidence="9">Bacterial flagellum basal body</location>
    </subcellularLocation>
</comment>
<reference evidence="10 11" key="1">
    <citation type="journal article" date="2011" name="Stand. Genomic Sci.">
        <title>Complete genome sequence of Rhodospirillum rubrum type strain (S1).</title>
        <authorList>
            <person name="Munk A.C."/>
            <person name="Copeland A."/>
            <person name="Lucas S."/>
            <person name="Lapidus A."/>
            <person name="Del Rio T.G."/>
            <person name="Barry K."/>
            <person name="Detter J.C."/>
            <person name="Hammon N."/>
            <person name="Israni S."/>
            <person name="Pitluck S."/>
            <person name="Brettin T."/>
            <person name="Bruce D."/>
            <person name="Han C."/>
            <person name="Tapia R."/>
            <person name="Gilna P."/>
            <person name="Schmutz J."/>
            <person name="Larimer F."/>
            <person name="Land M."/>
            <person name="Kyrpides N.C."/>
            <person name="Mavromatis K."/>
            <person name="Richardson P."/>
            <person name="Rohde M."/>
            <person name="Goker M."/>
            <person name="Klenk H.P."/>
            <person name="Zhang Y."/>
            <person name="Roberts G.P."/>
            <person name="Reslewic S."/>
            <person name="Schwartz D.C."/>
        </authorList>
    </citation>
    <scope>NUCLEOTIDE SEQUENCE [LARGE SCALE GENOMIC DNA]</scope>
    <source>
        <strain evidence="11">ATCC 11170 / ATH 1.1.1 / DSM 467 / LMG 4362 / NCIMB 8255 / S1</strain>
    </source>
</reference>
<dbReference type="PANTHER" id="PTHR34040:SF2">
    <property type="entry name" value="FLAGELLAR BIOSYNTHETIC PROTEIN FLIQ"/>
    <property type="match status" value="1"/>
</dbReference>
<dbReference type="AlphaFoldDB" id="Q2RQH5"/>
<evidence type="ECO:0000256" key="8">
    <source>
        <dbReference type="ARBA" id="ARBA00023143"/>
    </source>
</evidence>
<evidence type="ECO:0000256" key="5">
    <source>
        <dbReference type="ARBA" id="ARBA00022692"/>
    </source>
</evidence>
<dbReference type="Pfam" id="PF01313">
    <property type="entry name" value="Bac_export_3"/>
    <property type="match status" value="1"/>
</dbReference>
<keyword evidence="6 9" id="KW-1133">Transmembrane helix</keyword>
<gene>
    <name evidence="9" type="primary">fliQ</name>
    <name evidence="10" type="ordered locus">Rru_A2823</name>
</gene>
<dbReference type="PANTHER" id="PTHR34040">
    <property type="entry name" value="FLAGELLAR BIOSYNTHETIC PROTEIN FLIQ"/>
    <property type="match status" value="1"/>
</dbReference>
<keyword evidence="10" id="KW-0966">Cell projection</keyword>
<evidence type="ECO:0000256" key="2">
    <source>
        <dbReference type="ARBA" id="ARBA00006156"/>
    </source>
</evidence>
<dbReference type="GO" id="GO:0009425">
    <property type="term" value="C:bacterial-type flagellum basal body"/>
    <property type="evidence" value="ECO:0007669"/>
    <property type="project" value="UniProtKB-SubCell"/>
</dbReference>
<dbReference type="HOGENOM" id="CLU_164516_0_1_5"/>
<comment type="similarity">
    <text evidence="2 9">Belongs to the FliQ/MopD/SpaQ family.</text>
</comment>
<evidence type="ECO:0000313" key="11">
    <source>
        <dbReference type="Proteomes" id="UP000001929"/>
    </source>
</evidence>
<dbReference type="InterPro" id="IPR006305">
    <property type="entry name" value="FliQ"/>
</dbReference>
<keyword evidence="11" id="KW-1185">Reference proteome</keyword>
<dbReference type="PATRIC" id="fig|269796.9.peg.2929"/>
<feature type="transmembrane region" description="Helical" evidence="9">
    <location>
        <begin position="12"/>
        <end position="34"/>
    </location>
</feature>
<feature type="transmembrane region" description="Helical" evidence="9">
    <location>
        <begin position="46"/>
        <end position="66"/>
    </location>
</feature>
<name>Q2RQH5_RHORT</name>
<dbReference type="STRING" id="269796.Rru_A2823"/>
<keyword evidence="10" id="KW-0969">Cilium</keyword>
<keyword evidence="8 9" id="KW-0975">Bacterial flagellum</keyword>
<evidence type="ECO:0000256" key="1">
    <source>
        <dbReference type="ARBA" id="ARBA00004651"/>
    </source>
</evidence>
<dbReference type="EMBL" id="CP000230">
    <property type="protein sequence ID" value="ABC23620.1"/>
    <property type="molecule type" value="Genomic_DNA"/>
</dbReference>
<dbReference type="GO" id="GO:0005886">
    <property type="term" value="C:plasma membrane"/>
    <property type="evidence" value="ECO:0007669"/>
    <property type="project" value="UniProtKB-SubCell"/>
</dbReference>
<dbReference type="PRINTS" id="PR00952">
    <property type="entry name" value="TYPE3IMQPROT"/>
</dbReference>
<evidence type="ECO:0000256" key="4">
    <source>
        <dbReference type="ARBA" id="ARBA00022475"/>
    </source>
</evidence>
<evidence type="ECO:0000256" key="3">
    <source>
        <dbReference type="ARBA" id="ARBA00021718"/>
    </source>
</evidence>
<evidence type="ECO:0000256" key="7">
    <source>
        <dbReference type="ARBA" id="ARBA00023136"/>
    </source>
</evidence>
<dbReference type="GO" id="GO:0009306">
    <property type="term" value="P:protein secretion"/>
    <property type="evidence" value="ECO:0007669"/>
    <property type="project" value="InterPro"/>
</dbReference>
<evidence type="ECO:0000256" key="6">
    <source>
        <dbReference type="ARBA" id="ARBA00022989"/>
    </source>
</evidence>
<protein>
    <recommendedName>
        <fullName evidence="3 9">Flagellar biosynthetic protein FliQ</fullName>
    </recommendedName>
</protein>
<dbReference type="InterPro" id="IPR002191">
    <property type="entry name" value="Bac_export_3"/>
</dbReference>
<evidence type="ECO:0000256" key="9">
    <source>
        <dbReference type="RuleBase" id="RU364090"/>
    </source>
</evidence>
<evidence type="ECO:0000313" key="10">
    <source>
        <dbReference type="EMBL" id="ABC23620.1"/>
    </source>
</evidence>
<dbReference type="Proteomes" id="UP000001929">
    <property type="component" value="Chromosome"/>
</dbReference>
<dbReference type="EnsemblBacteria" id="ABC23620">
    <property type="protein sequence ID" value="ABC23620"/>
    <property type="gene ID" value="Rru_A2823"/>
</dbReference>
<dbReference type="NCBIfam" id="TIGR01402">
    <property type="entry name" value="fliQ"/>
    <property type="match status" value="1"/>
</dbReference>
<proteinExistence type="inferred from homology"/>